<name>A0AAV5UC48_9BILA</name>
<accession>A0AAV5UC48</accession>
<gene>
    <name evidence="1" type="ORF">PENTCL1PPCAC_26098</name>
</gene>
<evidence type="ECO:0000313" key="2">
    <source>
        <dbReference type="Proteomes" id="UP001432027"/>
    </source>
</evidence>
<comment type="caution">
    <text evidence="1">The sequence shown here is derived from an EMBL/GenBank/DDBJ whole genome shotgun (WGS) entry which is preliminary data.</text>
</comment>
<protein>
    <submittedName>
        <fullName evidence="1">Uncharacterized protein</fullName>
    </submittedName>
</protein>
<dbReference type="AlphaFoldDB" id="A0AAV5UC48"/>
<dbReference type="Proteomes" id="UP001432027">
    <property type="component" value="Unassembled WGS sequence"/>
</dbReference>
<evidence type="ECO:0000313" key="1">
    <source>
        <dbReference type="EMBL" id="GMT03923.1"/>
    </source>
</evidence>
<keyword evidence="2" id="KW-1185">Reference proteome</keyword>
<organism evidence="1 2">
    <name type="scientific">Pristionchus entomophagus</name>
    <dbReference type="NCBI Taxonomy" id="358040"/>
    <lineage>
        <taxon>Eukaryota</taxon>
        <taxon>Metazoa</taxon>
        <taxon>Ecdysozoa</taxon>
        <taxon>Nematoda</taxon>
        <taxon>Chromadorea</taxon>
        <taxon>Rhabditida</taxon>
        <taxon>Rhabditina</taxon>
        <taxon>Diplogasteromorpha</taxon>
        <taxon>Diplogasteroidea</taxon>
        <taxon>Neodiplogasteridae</taxon>
        <taxon>Pristionchus</taxon>
    </lineage>
</organism>
<reference evidence="1" key="1">
    <citation type="submission" date="2023-10" db="EMBL/GenBank/DDBJ databases">
        <title>Genome assembly of Pristionchus species.</title>
        <authorList>
            <person name="Yoshida K."/>
            <person name="Sommer R.J."/>
        </authorList>
    </citation>
    <scope>NUCLEOTIDE SEQUENCE</scope>
    <source>
        <strain evidence="1">RS0144</strain>
    </source>
</reference>
<proteinExistence type="predicted"/>
<sequence length="128" mass="14603">MKQRHDDTHHYQQIMSALPRALASEQQTSKLKALKTKLHEIASNSNDAIITFELSYSDFSAKSNPKTFASLEKSANDLVDCANNLHRTVIETINQIDSCTSVIAETRAEWRESQLGITLSREREWYSF</sequence>
<dbReference type="EMBL" id="BTSX01000006">
    <property type="protein sequence ID" value="GMT03923.1"/>
    <property type="molecule type" value="Genomic_DNA"/>
</dbReference>